<dbReference type="PANTHER" id="PTHR33122:SF79">
    <property type="entry name" value="LIPID-TRANSFER PROTEIN DIR1"/>
    <property type="match status" value="1"/>
</dbReference>
<keyword evidence="1" id="KW-0732">Signal</keyword>
<dbReference type="GO" id="GO:0009627">
    <property type="term" value="P:systemic acquired resistance"/>
    <property type="evidence" value="ECO:0007669"/>
    <property type="project" value="InterPro"/>
</dbReference>
<evidence type="ECO:0000259" key="2">
    <source>
        <dbReference type="Pfam" id="PF14368"/>
    </source>
</evidence>
<dbReference type="Pfam" id="PF14368">
    <property type="entry name" value="LTP_2"/>
    <property type="match status" value="1"/>
</dbReference>
<dbReference type="PhylomeDB" id="A0A022RS97"/>
<dbReference type="Proteomes" id="UP000030748">
    <property type="component" value="Unassembled WGS sequence"/>
</dbReference>
<protein>
    <recommendedName>
        <fullName evidence="2">Bifunctional inhibitor/plant lipid transfer protein/seed storage helical domain-containing protein</fullName>
    </recommendedName>
</protein>
<dbReference type="InterPro" id="IPR044741">
    <property type="entry name" value="NsLTP-like"/>
</dbReference>
<dbReference type="KEGG" id="egt:105952018"/>
<name>A0A022RS97_ERYGU</name>
<dbReference type="GO" id="GO:0005504">
    <property type="term" value="F:fatty acid binding"/>
    <property type="evidence" value="ECO:0007669"/>
    <property type="project" value="InterPro"/>
</dbReference>
<feature type="signal peptide" evidence="1">
    <location>
        <begin position="1"/>
        <end position="22"/>
    </location>
</feature>
<dbReference type="Gene3D" id="1.10.110.10">
    <property type="entry name" value="Plant lipid-transfer and hydrophobic proteins"/>
    <property type="match status" value="1"/>
</dbReference>
<proteinExistence type="predicted"/>
<dbReference type="InterPro" id="IPR016140">
    <property type="entry name" value="Bifunc_inhib/LTP/seed_store"/>
</dbReference>
<dbReference type="STRING" id="4155.A0A022RS97"/>
<dbReference type="EMBL" id="KI630281">
    <property type="protein sequence ID" value="EYU42633.1"/>
    <property type="molecule type" value="Genomic_DNA"/>
</dbReference>
<dbReference type="AlphaFoldDB" id="A0A022RS97"/>
<feature type="chain" id="PRO_5001505380" description="Bifunctional inhibitor/plant lipid transfer protein/seed storage helical domain-containing protein" evidence="1">
    <location>
        <begin position="23"/>
        <end position="112"/>
    </location>
</feature>
<evidence type="ECO:0000313" key="4">
    <source>
        <dbReference type="Proteomes" id="UP000030748"/>
    </source>
</evidence>
<organism evidence="3 4">
    <name type="scientific">Erythranthe guttata</name>
    <name type="common">Yellow monkey flower</name>
    <name type="synonym">Mimulus guttatus</name>
    <dbReference type="NCBI Taxonomy" id="4155"/>
    <lineage>
        <taxon>Eukaryota</taxon>
        <taxon>Viridiplantae</taxon>
        <taxon>Streptophyta</taxon>
        <taxon>Embryophyta</taxon>
        <taxon>Tracheophyta</taxon>
        <taxon>Spermatophyta</taxon>
        <taxon>Magnoliopsida</taxon>
        <taxon>eudicotyledons</taxon>
        <taxon>Gunneridae</taxon>
        <taxon>Pentapetalae</taxon>
        <taxon>asterids</taxon>
        <taxon>lamiids</taxon>
        <taxon>Lamiales</taxon>
        <taxon>Phrymaceae</taxon>
        <taxon>Erythranthe</taxon>
    </lineage>
</organism>
<dbReference type="PANTHER" id="PTHR33122">
    <property type="entry name" value="LIPID BINDING PROTEIN-RELATED"/>
    <property type="match status" value="1"/>
</dbReference>
<sequence>MTASQIAVRALFIAFVVIAASAVSGMAKAASSDDNGLCGMSQDELFECKPAVAAGSAIPPPPSAACCTALTHANATCFCTFKNNKYLPLFGINSTRAMQLPSKCDPTQIAHC</sequence>
<dbReference type="SUPFAM" id="SSF47699">
    <property type="entry name" value="Bifunctional inhibitor/lipid-transfer protein/seed storage 2S albumin"/>
    <property type="match status" value="1"/>
</dbReference>
<dbReference type="InterPro" id="IPR036312">
    <property type="entry name" value="Bifun_inhib/LTP/seed_sf"/>
</dbReference>
<reference evidence="3 4" key="1">
    <citation type="journal article" date="2013" name="Proc. Natl. Acad. Sci. U.S.A.">
        <title>Fine-scale variation in meiotic recombination in Mimulus inferred from population shotgun sequencing.</title>
        <authorList>
            <person name="Hellsten U."/>
            <person name="Wright K.M."/>
            <person name="Jenkins J."/>
            <person name="Shu S."/>
            <person name="Yuan Y."/>
            <person name="Wessler S.R."/>
            <person name="Schmutz J."/>
            <person name="Willis J.H."/>
            <person name="Rokhsar D.S."/>
        </authorList>
    </citation>
    <scope>NUCLEOTIDE SEQUENCE [LARGE SCALE GENOMIC DNA]</scope>
    <source>
        <strain evidence="4">cv. DUN x IM62</strain>
    </source>
</reference>
<dbReference type="OMA" id="THANATC"/>
<dbReference type="CDD" id="cd04660">
    <property type="entry name" value="nsLTP_like"/>
    <property type="match status" value="1"/>
</dbReference>
<accession>A0A022RS97</accession>
<evidence type="ECO:0000256" key="1">
    <source>
        <dbReference type="SAM" id="SignalP"/>
    </source>
</evidence>
<evidence type="ECO:0000313" key="3">
    <source>
        <dbReference type="EMBL" id="EYU42633.1"/>
    </source>
</evidence>
<gene>
    <name evidence="3" type="ORF">MIMGU_mgv1a024655mg</name>
</gene>
<dbReference type="OrthoDB" id="643149at2759"/>
<feature type="domain" description="Bifunctional inhibitor/plant lipid transfer protein/seed storage helical" evidence="2">
    <location>
        <begin position="19"/>
        <end position="108"/>
    </location>
</feature>
<dbReference type="InterPro" id="IPR039265">
    <property type="entry name" value="DIR1-like"/>
</dbReference>
<keyword evidence="4" id="KW-1185">Reference proteome</keyword>